<keyword evidence="8 13" id="KW-0227">DNA damage</keyword>
<evidence type="ECO:0000256" key="3">
    <source>
        <dbReference type="ARBA" id="ARBA00020399"/>
    </source>
</evidence>
<comment type="caution">
    <text evidence="17">The sequence shown here is derived from an EMBL/GenBank/DDBJ whole genome shotgun (WGS) entry which is preliminary data.</text>
</comment>
<feature type="domain" description="BRCT" evidence="15">
    <location>
        <begin position="57"/>
        <end position="141"/>
    </location>
</feature>
<dbReference type="Pfam" id="PF16589">
    <property type="entry name" value="BRCT_2"/>
    <property type="match status" value="1"/>
</dbReference>
<dbReference type="EC" id="2.7.7.-" evidence="13"/>
<evidence type="ECO:0000259" key="15">
    <source>
        <dbReference type="PROSITE" id="PS50172"/>
    </source>
</evidence>
<evidence type="ECO:0000256" key="2">
    <source>
        <dbReference type="ARBA" id="ARBA00010945"/>
    </source>
</evidence>
<keyword evidence="5 13" id="KW-0808">Transferase</keyword>
<evidence type="ECO:0000256" key="7">
    <source>
        <dbReference type="ARBA" id="ARBA00022723"/>
    </source>
</evidence>
<gene>
    <name evidence="17" type="ORF">AKO1_012226</name>
</gene>
<keyword evidence="10 13" id="KW-0238">DNA-binding</keyword>
<dbReference type="InterPro" id="IPR036775">
    <property type="entry name" value="DNA_pol_Y-fam_lit_finger_sf"/>
</dbReference>
<feature type="binding site" evidence="14">
    <location>
        <position position="295"/>
    </location>
    <ligand>
        <name>Mg(2+)</name>
        <dbReference type="ChEBI" id="CHEBI:18420"/>
        <label>1</label>
    </ligand>
</feature>
<comment type="similarity">
    <text evidence="2 13">Belongs to the DNA polymerase type-Y family.</text>
</comment>
<reference evidence="17 18" key="1">
    <citation type="submission" date="2024-03" db="EMBL/GenBank/DDBJ databases">
        <title>The Acrasis kona genome and developmental transcriptomes reveal deep origins of eukaryotic multicellular pathways.</title>
        <authorList>
            <person name="Sheikh S."/>
            <person name="Fu C.-J."/>
            <person name="Brown M.W."/>
            <person name="Baldauf S.L."/>
        </authorList>
    </citation>
    <scope>NUCLEOTIDE SEQUENCE [LARGE SCALE GENOMIC DNA]</scope>
    <source>
        <strain evidence="17 18">ATCC MYA-3509</strain>
    </source>
</reference>
<dbReference type="SUPFAM" id="SSF100879">
    <property type="entry name" value="Lesion bypass DNA polymerase (Y-family), little finger domain"/>
    <property type="match status" value="1"/>
</dbReference>
<evidence type="ECO:0000313" key="17">
    <source>
        <dbReference type="EMBL" id="KAL0486017.1"/>
    </source>
</evidence>
<dbReference type="GO" id="GO:0006281">
    <property type="term" value="P:DNA repair"/>
    <property type="evidence" value="ECO:0007669"/>
    <property type="project" value="UniProtKB-KW"/>
</dbReference>
<dbReference type="Pfam" id="PF21999">
    <property type="entry name" value="IMS_HHH_1"/>
    <property type="match status" value="1"/>
</dbReference>
<accession>A0AAW2Z868</accession>
<feature type="domain" description="UmuC" evidence="16">
    <location>
        <begin position="194"/>
        <end position="382"/>
    </location>
</feature>
<evidence type="ECO:0000259" key="16">
    <source>
        <dbReference type="PROSITE" id="PS50173"/>
    </source>
</evidence>
<keyword evidence="4 13" id="KW-0237">DNA synthesis</keyword>
<dbReference type="EMBL" id="JAOPGA020001197">
    <property type="protein sequence ID" value="KAL0486017.1"/>
    <property type="molecule type" value="Genomic_DNA"/>
</dbReference>
<dbReference type="GO" id="GO:0046872">
    <property type="term" value="F:metal ion binding"/>
    <property type="evidence" value="ECO:0007669"/>
    <property type="project" value="UniProtKB-KW"/>
</dbReference>
<dbReference type="SUPFAM" id="SSF56672">
    <property type="entry name" value="DNA/RNA polymerases"/>
    <property type="match status" value="1"/>
</dbReference>
<evidence type="ECO:0000256" key="11">
    <source>
        <dbReference type="ARBA" id="ARBA00023204"/>
    </source>
</evidence>
<comment type="subcellular location">
    <subcellularLocation>
        <location evidence="1 13">Nucleus</location>
    </subcellularLocation>
</comment>
<evidence type="ECO:0000256" key="4">
    <source>
        <dbReference type="ARBA" id="ARBA00022634"/>
    </source>
</evidence>
<dbReference type="Proteomes" id="UP001431209">
    <property type="component" value="Unassembled WGS sequence"/>
</dbReference>
<dbReference type="InterPro" id="IPR043502">
    <property type="entry name" value="DNA/RNA_pol_sf"/>
</dbReference>
<evidence type="ECO:0000256" key="10">
    <source>
        <dbReference type="ARBA" id="ARBA00023125"/>
    </source>
</evidence>
<evidence type="ECO:0000256" key="12">
    <source>
        <dbReference type="ARBA" id="ARBA00023242"/>
    </source>
</evidence>
<dbReference type="GO" id="GO:0070987">
    <property type="term" value="P:error-free translesion synthesis"/>
    <property type="evidence" value="ECO:0007669"/>
    <property type="project" value="TreeGrafter"/>
</dbReference>
<dbReference type="Gene3D" id="3.30.70.270">
    <property type="match status" value="1"/>
</dbReference>
<dbReference type="PANTHER" id="PTHR45990">
    <property type="entry name" value="DNA REPAIR PROTEIN REV1"/>
    <property type="match status" value="1"/>
</dbReference>
<comment type="function">
    <text evidence="13">Deoxycytidyl transferase involved in DNA repair. Transfers a dCMP residue from dCTP to the 3'-end of a DNA primer in a template-dependent reaction. May assist in the first step in the bypass of abasic lesions by the insertion of a nucleotide opposite the lesion. Required for normal induction of mutations by physical and chemical agents.</text>
</comment>
<dbReference type="InterPro" id="IPR001126">
    <property type="entry name" value="UmuC"/>
</dbReference>
<keyword evidence="11 13" id="KW-0234">DNA repair</keyword>
<dbReference type="GO" id="GO:0017125">
    <property type="term" value="F:deoxycytidyl transferase activity"/>
    <property type="evidence" value="ECO:0007669"/>
    <property type="project" value="TreeGrafter"/>
</dbReference>
<dbReference type="AlphaFoldDB" id="A0AAW2Z868"/>
<sequence length="876" mass="99709">MDVPKSVFSVTTKRNRENVEGWTSRDHYFDVKRKRLEEQFEKERTLDKPQIFKVMTKDVRIYVDGRTNPSMLELKELMAQHGGGFEQFVGPSVTHIICVNLAEATLKRLQTMMNPPNVVNPKWITDSIRSSCLLSLKDYLVVDRKNTNRPAFKSNDLGEFQKNSRLHLIGAYRKRHDHSDTLDEEVDEHVRKFIVHLDMDCFFASVAMRDDPSLVDKPIAVAHSSTGNSEISSANYVARSYGIKAGMWMTTAREKCPNLIVLPYEMDEYERTAQRMNNILFEMCEKKHVRIMSIDEAYIDLTTQCNNDHRTAIHIVTNMRNNIREATGCTCSAGISHNMLLARMATKHAKPNGQYYLDDVEHIVTNFIKDQKISLLEIPGIGRKTFVKIQERFGQHITTASDLWTLSMHQLTQLLGSKNGESIYYNCRGIPTATPRATFCAKSIGVEMNWGIRFSTQDQVNVFLIDLSKQVSTRLKSQSSKTKSITVKVKARKQGAPIEPIKYMGHGPCDNASKSIVCDATDDSTLIGKHAVHLYQQLNVVTTDLRGIGIQVTKLIKASSSTTYATSLSQYFTRNTVSDVSGGDDGEVVQQEEQQEVEDDPFEGITEQEIEELFADINNQQVQVQRPTTPPPPQQHDITYSQIDKNVLHDLPKHIQDEILGDCGQKKKKPVLTIKRKVNKKNVDVKTTNVDIQQMFVKIADSNKQEQDEMNNIKNGVYSLDYSVVRQLPKSIQKEIVKNKVAERKDRDLAIKIQQQQVPTPNETVLPHSDTFFPCLRDNVYQVCFCVCEWMSQVTDAPDESEQVFLEMVLQWFQQVVCQEKNLEAAVKLLRYMKKMCDQNPSCESIFNKVNHVVCTNILPMSGVCDQNCTINIDGI</sequence>
<keyword evidence="12 13" id="KW-0539">Nucleus</keyword>
<evidence type="ECO:0000256" key="1">
    <source>
        <dbReference type="ARBA" id="ARBA00004123"/>
    </source>
</evidence>
<feature type="binding site" evidence="14">
    <location>
        <position position="198"/>
    </location>
    <ligand>
        <name>Mg(2+)</name>
        <dbReference type="ChEBI" id="CHEBI:18420"/>
        <label>1</label>
    </ligand>
</feature>
<dbReference type="PROSITE" id="PS50173">
    <property type="entry name" value="UMUC"/>
    <property type="match status" value="1"/>
</dbReference>
<dbReference type="FunFam" id="3.30.1490.100:FF:000001">
    <property type="entry name" value="DNA repair protein REV1"/>
    <property type="match status" value="1"/>
</dbReference>
<evidence type="ECO:0000313" key="18">
    <source>
        <dbReference type="Proteomes" id="UP001431209"/>
    </source>
</evidence>
<comment type="cofactor">
    <cofactor evidence="14">
        <name>Mg(2+)</name>
        <dbReference type="ChEBI" id="CHEBI:18420"/>
    </cofactor>
    <text evidence="14">Binds 2 magnesium ions.</text>
</comment>
<dbReference type="InterPro" id="IPR001357">
    <property type="entry name" value="BRCT_dom"/>
</dbReference>
<evidence type="ECO:0000256" key="5">
    <source>
        <dbReference type="ARBA" id="ARBA00022679"/>
    </source>
</evidence>
<dbReference type="GO" id="GO:0003684">
    <property type="term" value="F:damaged DNA binding"/>
    <property type="evidence" value="ECO:0007669"/>
    <property type="project" value="UniProtKB-UniRule"/>
</dbReference>
<keyword evidence="6 13" id="KW-0548">Nucleotidyltransferase</keyword>
<dbReference type="CDD" id="cd17719">
    <property type="entry name" value="BRCT_Rev1"/>
    <property type="match status" value="1"/>
</dbReference>
<name>A0AAW2Z868_9EUKA</name>
<dbReference type="Pfam" id="PF11799">
    <property type="entry name" value="IMS_C"/>
    <property type="match status" value="1"/>
</dbReference>
<dbReference type="GO" id="GO:0005634">
    <property type="term" value="C:nucleus"/>
    <property type="evidence" value="ECO:0007669"/>
    <property type="project" value="UniProtKB-SubCell"/>
</dbReference>
<dbReference type="Gene3D" id="3.30.1490.100">
    <property type="entry name" value="DNA polymerase, Y-family, little finger domain"/>
    <property type="match status" value="1"/>
</dbReference>
<keyword evidence="9 14" id="KW-0460">Magnesium</keyword>
<evidence type="ECO:0000256" key="8">
    <source>
        <dbReference type="ARBA" id="ARBA00022763"/>
    </source>
</evidence>
<dbReference type="Gene3D" id="3.40.1170.60">
    <property type="match status" value="1"/>
</dbReference>
<dbReference type="InterPro" id="IPR017961">
    <property type="entry name" value="DNA_pol_Y-fam_little_finger"/>
</dbReference>
<proteinExistence type="inferred from homology"/>
<dbReference type="Pfam" id="PF00817">
    <property type="entry name" value="IMS"/>
    <property type="match status" value="1"/>
</dbReference>
<dbReference type="GO" id="GO:0042276">
    <property type="term" value="P:error-prone translesion synthesis"/>
    <property type="evidence" value="ECO:0007669"/>
    <property type="project" value="InterPro"/>
</dbReference>
<dbReference type="InterPro" id="IPR012112">
    <property type="entry name" value="REV1"/>
</dbReference>
<dbReference type="PIRSF" id="PIRSF036573">
    <property type="entry name" value="REV1"/>
    <property type="match status" value="1"/>
</dbReference>
<protein>
    <recommendedName>
        <fullName evidence="3 13">DNA repair protein REV1</fullName>
        <ecNumber evidence="13">2.7.7.-</ecNumber>
    </recommendedName>
</protein>
<keyword evidence="18" id="KW-1185">Reference proteome</keyword>
<evidence type="ECO:0000256" key="9">
    <source>
        <dbReference type="ARBA" id="ARBA00022842"/>
    </source>
</evidence>
<dbReference type="InterPro" id="IPR036420">
    <property type="entry name" value="BRCT_dom_sf"/>
</dbReference>
<dbReference type="PANTHER" id="PTHR45990:SF1">
    <property type="entry name" value="DNA REPAIR PROTEIN REV1"/>
    <property type="match status" value="1"/>
</dbReference>
<dbReference type="GO" id="GO:0003887">
    <property type="term" value="F:DNA-directed DNA polymerase activity"/>
    <property type="evidence" value="ECO:0007669"/>
    <property type="project" value="InterPro"/>
</dbReference>
<dbReference type="PROSITE" id="PS50172">
    <property type="entry name" value="BRCT"/>
    <property type="match status" value="1"/>
</dbReference>
<dbReference type="InterPro" id="IPR043128">
    <property type="entry name" value="Rev_trsase/Diguanyl_cyclase"/>
</dbReference>
<feature type="binding site" evidence="14">
    <location>
        <position position="296"/>
    </location>
    <ligand>
        <name>Mg(2+)</name>
        <dbReference type="ChEBI" id="CHEBI:18420"/>
        <label>1</label>
    </ligand>
</feature>
<organism evidence="17 18">
    <name type="scientific">Acrasis kona</name>
    <dbReference type="NCBI Taxonomy" id="1008807"/>
    <lineage>
        <taxon>Eukaryota</taxon>
        <taxon>Discoba</taxon>
        <taxon>Heterolobosea</taxon>
        <taxon>Tetramitia</taxon>
        <taxon>Eutetramitia</taxon>
        <taxon>Acrasidae</taxon>
        <taxon>Acrasis</taxon>
    </lineage>
</organism>
<dbReference type="SMART" id="SM00292">
    <property type="entry name" value="BRCT"/>
    <property type="match status" value="1"/>
</dbReference>
<dbReference type="Gene3D" id="3.40.50.10190">
    <property type="entry name" value="BRCT domain"/>
    <property type="match status" value="1"/>
</dbReference>
<dbReference type="Gene3D" id="1.10.150.20">
    <property type="entry name" value="5' to 3' exonuclease, C-terminal subdomain"/>
    <property type="match status" value="1"/>
</dbReference>
<evidence type="ECO:0000256" key="14">
    <source>
        <dbReference type="PIRSR" id="PIRSR036573-2"/>
    </source>
</evidence>
<evidence type="ECO:0000256" key="13">
    <source>
        <dbReference type="PIRNR" id="PIRNR036573"/>
    </source>
</evidence>
<dbReference type="SUPFAM" id="SSF52113">
    <property type="entry name" value="BRCT domain"/>
    <property type="match status" value="1"/>
</dbReference>
<evidence type="ECO:0000256" key="6">
    <source>
        <dbReference type="ARBA" id="ARBA00022695"/>
    </source>
</evidence>
<dbReference type="InterPro" id="IPR053848">
    <property type="entry name" value="IMS_HHH_1"/>
</dbReference>
<keyword evidence="7 14" id="KW-0479">Metal-binding</keyword>